<accession>A0ABQ4CY42</accession>
<evidence type="ECO:0000313" key="2">
    <source>
        <dbReference type="Proteomes" id="UP000604117"/>
    </source>
</evidence>
<organism evidence="1 2">
    <name type="scientific">Asanoa siamensis</name>
    <dbReference type="NCBI Taxonomy" id="926357"/>
    <lineage>
        <taxon>Bacteria</taxon>
        <taxon>Bacillati</taxon>
        <taxon>Actinomycetota</taxon>
        <taxon>Actinomycetes</taxon>
        <taxon>Micromonosporales</taxon>
        <taxon>Micromonosporaceae</taxon>
        <taxon>Asanoa</taxon>
    </lineage>
</organism>
<proteinExistence type="predicted"/>
<name>A0ABQ4CY42_9ACTN</name>
<gene>
    <name evidence="1" type="ORF">Asi02nite_57080</name>
</gene>
<protein>
    <submittedName>
        <fullName evidence="1">Uncharacterized protein</fullName>
    </submittedName>
</protein>
<dbReference type="RefSeq" id="WP_203717046.1">
    <property type="nucleotide sequence ID" value="NZ_BONE01000055.1"/>
</dbReference>
<evidence type="ECO:0000313" key="1">
    <source>
        <dbReference type="EMBL" id="GIF76190.1"/>
    </source>
</evidence>
<reference evidence="1 2" key="1">
    <citation type="submission" date="2021-01" db="EMBL/GenBank/DDBJ databases">
        <title>Whole genome shotgun sequence of Asanoa siamensis NBRC 107932.</title>
        <authorList>
            <person name="Komaki H."/>
            <person name="Tamura T."/>
        </authorList>
    </citation>
    <scope>NUCLEOTIDE SEQUENCE [LARGE SCALE GENOMIC DNA]</scope>
    <source>
        <strain evidence="1 2">NBRC 107932</strain>
    </source>
</reference>
<sequence>MSLDLESQLNLVRDEADVVSFLTSHAGGIDRDDRLGDGKGDAAVYWATVRPRTHPDETYFARFEWFTYPYEPPSIKFATSVRGSLTAPTAWPVVVGYRPQSLDICRPMCREGFATHPEWNQGSTAWPSTGNPFLWVVELVQYHLDNEYESRFA</sequence>
<dbReference type="EMBL" id="BONE01000055">
    <property type="protein sequence ID" value="GIF76190.1"/>
    <property type="molecule type" value="Genomic_DNA"/>
</dbReference>
<keyword evidence="2" id="KW-1185">Reference proteome</keyword>
<dbReference type="Proteomes" id="UP000604117">
    <property type="component" value="Unassembled WGS sequence"/>
</dbReference>
<comment type="caution">
    <text evidence="1">The sequence shown here is derived from an EMBL/GenBank/DDBJ whole genome shotgun (WGS) entry which is preliminary data.</text>
</comment>